<dbReference type="EMBL" id="ABDG02000018">
    <property type="protein sequence ID" value="EHK48490.1"/>
    <property type="molecule type" value="Genomic_DNA"/>
</dbReference>
<dbReference type="SUPFAM" id="SSF53167">
    <property type="entry name" value="Purine and uridine phosphorylases"/>
    <property type="match status" value="1"/>
</dbReference>
<feature type="non-terminal residue" evidence="3">
    <location>
        <position position="356"/>
    </location>
</feature>
<dbReference type="HOGENOM" id="CLU_000288_34_22_1"/>
<dbReference type="Gene3D" id="3.40.50.1580">
    <property type="entry name" value="Nucleoside phosphorylase domain"/>
    <property type="match status" value="1"/>
</dbReference>
<dbReference type="Proteomes" id="UP000005426">
    <property type="component" value="Unassembled WGS sequence"/>
</dbReference>
<dbReference type="OMA" id="QFWDENG"/>
<comment type="caution">
    <text evidence="3">The sequence shown here is derived from an EMBL/GenBank/DDBJ whole genome shotgun (WGS) entry which is preliminary data.</text>
</comment>
<dbReference type="InterPro" id="IPR035994">
    <property type="entry name" value="Nucleoside_phosphorylase_sf"/>
</dbReference>
<dbReference type="Pfam" id="PF01048">
    <property type="entry name" value="PNP_UDP_1"/>
    <property type="match status" value="1"/>
</dbReference>
<keyword evidence="4" id="KW-1185">Reference proteome</keyword>
<evidence type="ECO:0000256" key="1">
    <source>
        <dbReference type="SAM" id="Coils"/>
    </source>
</evidence>
<protein>
    <recommendedName>
        <fullName evidence="2">Nucleoside phosphorylase domain-containing protein</fullName>
    </recommendedName>
</protein>
<proteinExistence type="predicted"/>
<dbReference type="GO" id="GO:0009116">
    <property type="term" value="P:nucleoside metabolic process"/>
    <property type="evidence" value="ECO:0007669"/>
    <property type="project" value="InterPro"/>
</dbReference>
<reference evidence="3 4" key="1">
    <citation type="journal article" date="2011" name="Genome Biol.">
        <title>Comparative genome sequence analysis underscores mycoparasitism as the ancestral life style of Trichoderma.</title>
        <authorList>
            <person name="Kubicek C.P."/>
            <person name="Herrera-Estrella A."/>
            <person name="Seidl-Seiboth V."/>
            <person name="Martinez D.A."/>
            <person name="Druzhinina I.S."/>
            <person name="Thon M."/>
            <person name="Zeilinger S."/>
            <person name="Casas-Flores S."/>
            <person name="Horwitz B.A."/>
            <person name="Mukherjee P.K."/>
            <person name="Mukherjee M."/>
            <person name="Kredics L."/>
            <person name="Alcaraz L.D."/>
            <person name="Aerts A."/>
            <person name="Antal Z."/>
            <person name="Atanasova L."/>
            <person name="Cervantes-Badillo M.G."/>
            <person name="Challacombe J."/>
            <person name="Chertkov O."/>
            <person name="McCluskey K."/>
            <person name="Coulpier F."/>
            <person name="Deshpande N."/>
            <person name="von Doehren H."/>
            <person name="Ebbole D.J."/>
            <person name="Esquivel-Naranjo E.U."/>
            <person name="Fekete E."/>
            <person name="Flipphi M."/>
            <person name="Glaser F."/>
            <person name="Gomez-Rodriguez E.Y."/>
            <person name="Gruber S."/>
            <person name="Han C."/>
            <person name="Henrissat B."/>
            <person name="Hermosa R."/>
            <person name="Hernandez-Onate M."/>
            <person name="Karaffa L."/>
            <person name="Kosti I."/>
            <person name="Le Crom S."/>
            <person name="Lindquist E."/>
            <person name="Lucas S."/>
            <person name="Luebeck M."/>
            <person name="Luebeck P.S."/>
            <person name="Margeot A."/>
            <person name="Metz B."/>
            <person name="Misra M."/>
            <person name="Nevalainen H."/>
            <person name="Omann M."/>
            <person name="Packer N."/>
            <person name="Perrone G."/>
            <person name="Uresti-Rivera E.E."/>
            <person name="Salamov A."/>
            <person name="Schmoll M."/>
            <person name="Seiboth B."/>
            <person name="Shapiro H."/>
            <person name="Sukno S."/>
            <person name="Tamayo-Ramos J.A."/>
            <person name="Tisch D."/>
            <person name="Wiest A."/>
            <person name="Wilkinson H.H."/>
            <person name="Zhang M."/>
            <person name="Coutinho P.M."/>
            <person name="Kenerley C.M."/>
            <person name="Monte E."/>
            <person name="Baker S.E."/>
            <person name="Grigoriev I.V."/>
        </authorList>
    </citation>
    <scope>NUCLEOTIDE SEQUENCE [LARGE SCALE GENOMIC DNA]</scope>
    <source>
        <strain evidence="4">ATCC 20476 / IMI 206040</strain>
    </source>
</reference>
<dbReference type="InterPro" id="IPR000845">
    <property type="entry name" value="Nucleoside_phosphorylase_d"/>
</dbReference>
<dbReference type="eggNOG" id="ENOG502R7R2">
    <property type="taxonomic scope" value="Eukaryota"/>
</dbReference>
<accession>G9NKR8</accession>
<dbReference type="OrthoDB" id="20872at2759"/>
<feature type="coiled-coil region" evidence="1">
    <location>
        <begin position="156"/>
        <end position="183"/>
    </location>
</feature>
<evidence type="ECO:0000313" key="3">
    <source>
        <dbReference type="EMBL" id="EHK48490.1"/>
    </source>
</evidence>
<keyword evidence="1" id="KW-0175">Coiled coil</keyword>
<evidence type="ECO:0000313" key="4">
    <source>
        <dbReference type="Proteomes" id="UP000005426"/>
    </source>
</evidence>
<dbReference type="STRING" id="452589.G9NKR8"/>
<gene>
    <name evidence="3" type="ORF">TRIATDRAFT_54264</name>
</gene>
<dbReference type="PANTHER" id="PTHR46082:SF6">
    <property type="entry name" value="AAA+ ATPASE DOMAIN-CONTAINING PROTEIN-RELATED"/>
    <property type="match status" value="1"/>
</dbReference>
<organism evidence="3 4">
    <name type="scientific">Hypocrea atroviridis (strain ATCC 20476 / IMI 206040)</name>
    <name type="common">Trichoderma atroviride</name>
    <dbReference type="NCBI Taxonomy" id="452589"/>
    <lineage>
        <taxon>Eukaryota</taxon>
        <taxon>Fungi</taxon>
        <taxon>Dikarya</taxon>
        <taxon>Ascomycota</taxon>
        <taxon>Pezizomycotina</taxon>
        <taxon>Sordariomycetes</taxon>
        <taxon>Hypocreomycetidae</taxon>
        <taxon>Hypocreales</taxon>
        <taxon>Hypocreaceae</taxon>
        <taxon>Trichoderma</taxon>
    </lineage>
</organism>
<name>G9NKR8_HYPAI</name>
<dbReference type="InterPro" id="IPR053137">
    <property type="entry name" value="NLR-like"/>
</dbReference>
<evidence type="ECO:0000259" key="2">
    <source>
        <dbReference type="Pfam" id="PF01048"/>
    </source>
</evidence>
<dbReference type="AlphaFoldDB" id="G9NKR8"/>
<sequence>MATPPVSRDEFEVALVCSLPLEYDAVSLLFDQFWDENGDRYGRAIGDPNTYTTGRFGNFDVVLVLLPNTGQVSAASATASLRSSYPGLRLVILTGICGAVPSSAAGDEILLGDVIISKTVVQYDYGTQYPDNFVAKDTTEDSLGRPDKNIRSLVAVLETARERERIEERAAVLLEQMQDLVAKKPRRRNADTYQYPGAASDKLFESEYRHKHRNSPQCLCEQSHKYWHPVCEKSRDLACDILGCDDKHVIRRQRLGITLQKGGSKGNRIPSVFIGRFGSSDKILSSGEHRDRIAKHYGILAFDTEGAGVWDELPCIIVKVACNYADSHTDNRWQNFAAATAASVSKSLVERYTKTD</sequence>
<dbReference type="PANTHER" id="PTHR46082">
    <property type="entry name" value="ATP/GTP-BINDING PROTEIN-RELATED"/>
    <property type="match status" value="1"/>
</dbReference>
<dbReference type="GO" id="GO:0003824">
    <property type="term" value="F:catalytic activity"/>
    <property type="evidence" value="ECO:0007669"/>
    <property type="project" value="InterPro"/>
</dbReference>
<feature type="domain" description="Nucleoside phosphorylase" evidence="2">
    <location>
        <begin position="13"/>
        <end position="129"/>
    </location>
</feature>